<dbReference type="GO" id="GO:0009279">
    <property type="term" value="C:cell outer membrane"/>
    <property type="evidence" value="ECO:0007669"/>
    <property type="project" value="UniProtKB-SubCell"/>
</dbReference>
<dbReference type="Proteomes" id="UP001057336">
    <property type="component" value="Chromosome"/>
</dbReference>
<gene>
    <name evidence="3" type="ORF">KCG53_07335</name>
</gene>
<dbReference type="Gene3D" id="2.40.160.90">
    <property type="match status" value="1"/>
</dbReference>
<organism evidence="3 4">
    <name type="scientific">Neisseria subflava</name>
    <dbReference type="NCBI Taxonomy" id="28449"/>
    <lineage>
        <taxon>Bacteria</taxon>
        <taxon>Pseudomonadati</taxon>
        <taxon>Pseudomonadota</taxon>
        <taxon>Betaproteobacteria</taxon>
        <taxon>Neisseriales</taxon>
        <taxon>Neisseriaceae</taxon>
        <taxon>Neisseria</taxon>
    </lineage>
</organism>
<dbReference type="AlphaFoldDB" id="A0A9X9N6E1"/>
<protein>
    <submittedName>
        <fullName evidence="3">Transferrin-binding protein-like solute binding protein</fullName>
    </submittedName>
</protein>
<evidence type="ECO:0000259" key="2">
    <source>
        <dbReference type="Pfam" id="PF01298"/>
    </source>
</evidence>
<proteinExistence type="predicted"/>
<evidence type="ECO:0000313" key="4">
    <source>
        <dbReference type="Proteomes" id="UP001057336"/>
    </source>
</evidence>
<sequence length="236" mass="25206">MTPAKPTTPNVSVGGNAISVKAGELSIAQYTVPVGNMNTSIDVDGHKIDLSKPSLAPTFFYSLGNDDLNVRQIYISGKKYSYVRFGREYWVSPTIPEGNRNTVFAIGNLTPTSGVDAMPTSGKATYIGDSIFGHNLVDAKFNVDFGRKSITGVLNSEAEYLYPKVSLKGTISGASFSGDENGTSMRGNFFGPKAAELAVCSVLTTMMVLAPLVHSARKNNNPPLSTVRHLPDGLSY</sequence>
<name>A0A9X9N6E1_NEISU</name>
<dbReference type="Pfam" id="PF01298">
    <property type="entry name" value="TbpB_B_D"/>
    <property type="match status" value="1"/>
</dbReference>
<evidence type="ECO:0000256" key="1">
    <source>
        <dbReference type="ARBA" id="ARBA00004442"/>
    </source>
</evidence>
<dbReference type="InterPro" id="IPR001677">
    <property type="entry name" value="TbpB_B_D"/>
</dbReference>
<evidence type="ECO:0000313" key="3">
    <source>
        <dbReference type="EMBL" id="UTG75123.1"/>
    </source>
</evidence>
<accession>A0A9X9N6E1</accession>
<reference evidence="3" key="1">
    <citation type="submission" date="2021-04" db="EMBL/GenBank/DDBJ databases">
        <title>Characterizing Neisseria spp. as novel respiratory pathobionts in bronchiectasis.</title>
        <authorList>
            <person name="Li L."/>
            <person name="Mac Aogain M."/>
            <person name="Xu T."/>
            <person name="Jaggi T.K."/>
            <person name="Chan L.Y."/>
            <person name="Keir H.R."/>
            <person name="Dicker A.J."/>
            <person name="Qu J."/>
            <person name="Liu Y."/>
            <person name="Chen H.S."/>
            <person name="Koh M.S."/>
            <person name="Ong T.H."/>
            <person name="Lim A.Y.H."/>
            <person name="Abisheganaden J."/>
            <person name="Low T.B."/>
            <person name="Oliver B.G."/>
            <person name="Tan N.S."/>
            <person name="Fang M."/>
            <person name="Chalmers J.D."/>
            <person name="Chotirmall S.H."/>
        </authorList>
    </citation>
    <scope>NUCLEOTIDE SEQUENCE</scope>
    <source>
        <strain evidence="3">CG0073</strain>
    </source>
</reference>
<dbReference type="InterPro" id="IPR011250">
    <property type="entry name" value="OMP/PagP_B-barrel"/>
</dbReference>
<comment type="subcellular location">
    <subcellularLocation>
        <location evidence="1">Cell outer membrane</location>
    </subcellularLocation>
</comment>
<dbReference type="SUPFAM" id="SSF56925">
    <property type="entry name" value="OMPA-like"/>
    <property type="match status" value="1"/>
</dbReference>
<feature type="domain" description="Transferrin-binding protein B C-lobe/N-lobe beta-barrel" evidence="2">
    <location>
        <begin position="118"/>
        <end position="198"/>
    </location>
</feature>
<dbReference type="EMBL" id="CP073118">
    <property type="protein sequence ID" value="UTG75123.1"/>
    <property type="molecule type" value="Genomic_DNA"/>
</dbReference>